<dbReference type="InterPro" id="IPR036465">
    <property type="entry name" value="vWFA_dom_sf"/>
</dbReference>
<dbReference type="STRING" id="1123029.SAMN02745172_02519"/>
<dbReference type="RefSeq" id="WP_073629097.1">
    <property type="nucleotide sequence ID" value="NZ_FRXO01000004.1"/>
</dbReference>
<keyword evidence="2" id="KW-1185">Reference proteome</keyword>
<evidence type="ECO:0000313" key="1">
    <source>
        <dbReference type="EMBL" id="SHO65871.1"/>
    </source>
</evidence>
<dbReference type="SUPFAM" id="SSF53300">
    <property type="entry name" value="vWA-like"/>
    <property type="match status" value="1"/>
</dbReference>
<proteinExistence type="predicted"/>
<dbReference type="EMBL" id="FRXO01000004">
    <property type="protein sequence ID" value="SHO65871.1"/>
    <property type="molecule type" value="Genomic_DNA"/>
</dbReference>
<protein>
    <recommendedName>
        <fullName evidence="3">VWA domain-containing protein</fullName>
    </recommendedName>
</protein>
<evidence type="ECO:0008006" key="3">
    <source>
        <dbReference type="Google" id="ProtNLM"/>
    </source>
</evidence>
<dbReference type="Gene3D" id="3.40.50.410">
    <property type="entry name" value="von Willebrand factor, type A domain"/>
    <property type="match status" value="1"/>
</dbReference>
<dbReference type="Proteomes" id="UP000186406">
    <property type="component" value="Unassembled WGS sequence"/>
</dbReference>
<sequence length="241" mass="25058">MAREVSGGKGGSDTGSLPEARPEISAFLDAAARTQPLAAGTRARLMFALDATMSRQPTWDLACAVQAEMFTEASRLGGLDVQLVYFRGGSECAASRWVADARMLAGLMTRIDCRGGQTQIARVLRHAVAEARKAPVRALIFVGDCVEERPASLLEAAGELGLLGVPTFLFQEGADPSAGRVFAEIARLTGGAHIRFGAGSALDLARLLRAVAAYASGGRAALEALQSTGEPAATALIGRMG</sequence>
<dbReference type="OrthoDB" id="5430236at2"/>
<organism evidence="1 2">
    <name type="scientific">Pseudoxanthobacter soli DSM 19599</name>
    <dbReference type="NCBI Taxonomy" id="1123029"/>
    <lineage>
        <taxon>Bacteria</taxon>
        <taxon>Pseudomonadati</taxon>
        <taxon>Pseudomonadota</taxon>
        <taxon>Alphaproteobacteria</taxon>
        <taxon>Hyphomicrobiales</taxon>
        <taxon>Segnochrobactraceae</taxon>
        <taxon>Pseudoxanthobacter</taxon>
    </lineage>
</organism>
<dbReference type="AlphaFoldDB" id="A0A1M7ZLW7"/>
<reference evidence="1 2" key="1">
    <citation type="submission" date="2016-12" db="EMBL/GenBank/DDBJ databases">
        <authorList>
            <person name="Song W.-J."/>
            <person name="Kurnit D.M."/>
        </authorList>
    </citation>
    <scope>NUCLEOTIDE SEQUENCE [LARGE SCALE GENOMIC DNA]</scope>
    <source>
        <strain evidence="1 2">DSM 19599</strain>
    </source>
</reference>
<accession>A0A1M7ZLW7</accession>
<gene>
    <name evidence="1" type="ORF">SAMN02745172_02519</name>
</gene>
<name>A0A1M7ZLW7_9HYPH</name>
<evidence type="ECO:0000313" key="2">
    <source>
        <dbReference type="Proteomes" id="UP000186406"/>
    </source>
</evidence>